<evidence type="ECO:0000256" key="2">
    <source>
        <dbReference type="SAM" id="MobiDB-lite"/>
    </source>
</evidence>
<dbReference type="InterPro" id="IPR001932">
    <property type="entry name" value="PPM-type_phosphatase-like_dom"/>
</dbReference>
<evidence type="ECO:0000259" key="3">
    <source>
        <dbReference type="SMART" id="SM00331"/>
    </source>
</evidence>
<name>A0A2I2KYD9_9ACTN</name>
<sequence length="277" mass="28070">MRKAMTPRSRLVEPTTAAPACGPYPAAPGAPASAMGPVPPAAHGWDPAREARGTDSGLAAYWRARPAVPGAGGDWVDVVDISDGRLAICVGDAAGSDPRAAAFALRVRTALCRALLAGHAPETAVSGTVDEVAGGGDLGEMFATVLVAVADPLTGAVDYVNAGHPPALHLAAAAAPRALGPTGPILSDLFAGSRIWSARSLLMAPGDRLVLYTDGVSEARDAAGRAFGIEALSAADSRSRPPAEFLEDMVARVGAHAAGSQPDDRTLALLVRSPLPR</sequence>
<evidence type="ECO:0000313" key="5">
    <source>
        <dbReference type="Proteomes" id="UP000234331"/>
    </source>
</evidence>
<organism evidence="4 5">
    <name type="scientific">Frankia canadensis</name>
    <dbReference type="NCBI Taxonomy" id="1836972"/>
    <lineage>
        <taxon>Bacteria</taxon>
        <taxon>Bacillati</taxon>
        <taxon>Actinomycetota</taxon>
        <taxon>Actinomycetes</taxon>
        <taxon>Frankiales</taxon>
        <taxon>Frankiaceae</taxon>
        <taxon>Frankia</taxon>
    </lineage>
</organism>
<feature type="domain" description="PPM-type phosphatase" evidence="3">
    <location>
        <begin position="58"/>
        <end position="272"/>
    </location>
</feature>
<dbReference type="SMART" id="SM00331">
    <property type="entry name" value="PP2C_SIG"/>
    <property type="match status" value="1"/>
</dbReference>
<reference evidence="4 5" key="1">
    <citation type="submission" date="2017-06" db="EMBL/GenBank/DDBJ databases">
        <authorList>
            <person name="Kim H.J."/>
            <person name="Triplett B.A."/>
        </authorList>
    </citation>
    <scope>NUCLEOTIDE SEQUENCE [LARGE SCALE GENOMIC DNA]</scope>
    <source>
        <strain evidence="4">FRACA_ARgP5</strain>
    </source>
</reference>
<proteinExistence type="predicted"/>
<dbReference type="PANTHER" id="PTHR43156">
    <property type="entry name" value="STAGE II SPORULATION PROTEIN E-RELATED"/>
    <property type="match status" value="1"/>
</dbReference>
<dbReference type="SUPFAM" id="SSF81606">
    <property type="entry name" value="PP2C-like"/>
    <property type="match status" value="1"/>
</dbReference>
<gene>
    <name evidence="4" type="ORF">FRACA_50069</name>
</gene>
<dbReference type="InterPro" id="IPR036457">
    <property type="entry name" value="PPM-type-like_dom_sf"/>
</dbReference>
<keyword evidence="5" id="KW-1185">Reference proteome</keyword>
<protein>
    <submittedName>
        <fullName evidence="4">Stage II sporulation protein E (SpoIIE)</fullName>
    </submittedName>
</protein>
<dbReference type="Proteomes" id="UP000234331">
    <property type="component" value="Unassembled WGS sequence"/>
</dbReference>
<dbReference type="GO" id="GO:0016791">
    <property type="term" value="F:phosphatase activity"/>
    <property type="evidence" value="ECO:0007669"/>
    <property type="project" value="TreeGrafter"/>
</dbReference>
<dbReference type="Pfam" id="PF07228">
    <property type="entry name" value="SpoIIE"/>
    <property type="match status" value="1"/>
</dbReference>
<dbReference type="EMBL" id="FZMO01000445">
    <property type="protein sequence ID" value="SNQ50681.1"/>
    <property type="molecule type" value="Genomic_DNA"/>
</dbReference>
<dbReference type="Gene3D" id="3.60.40.10">
    <property type="entry name" value="PPM-type phosphatase domain"/>
    <property type="match status" value="1"/>
</dbReference>
<feature type="region of interest" description="Disordered" evidence="2">
    <location>
        <begin position="1"/>
        <end position="51"/>
    </location>
</feature>
<evidence type="ECO:0000313" key="4">
    <source>
        <dbReference type="EMBL" id="SNQ50681.1"/>
    </source>
</evidence>
<evidence type="ECO:0000256" key="1">
    <source>
        <dbReference type="ARBA" id="ARBA00022801"/>
    </source>
</evidence>
<accession>A0A2I2KYD9</accession>
<dbReference type="AlphaFoldDB" id="A0A2I2KYD9"/>
<dbReference type="PANTHER" id="PTHR43156:SF2">
    <property type="entry name" value="STAGE II SPORULATION PROTEIN E"/>
    <property type="match status" value="1"/>
</dbReference>
<feature type="compositionally biased region" description="Low complexity" evidence="2">
    <location>
        <begin position="17"/>
        <end position="36"/>
    </location>
</feature>
<keyword evidence="1" id="KW-0378">Hydrolase</keyword>
<dbReference type="InterPro" id="IPR052016">
    <property type="entry name" value="Bact_Sigma-Reg"/>
</dbReference>